<evidence type="ECO:0000256" key="3">
    <source>
        <dbReference type="ARBA" id="ARBA00022618"/>
    </source>
</evidence>
<evidence type="ECO:0000256" key="12">
    <source>
        <dbReference type="SAM" id="Coils"/>
    </source>
</evidence>
<evidence type="ECO:0000256" key="4">
    <source>
        <dbReference type="ARBA" id="ARBA00022741"/>
    </source>
</evidence>
<dbReference type="Gene3D" id="1.20.1060.20">
    <property type="match status" value="1"/>
</dbReference>
<evidence type="ECO:0000259" key="14">
    <source>
        <dbReference type="SMART" id="SM00968"/>
    </source>
</evidence>
<evidence type="ECO:0000256" key="1">
    <source>
        <dbReference type="ARBA" id="ARBA00004123"/>
    </source>
</evidence>
<dbReference type="FunFam" id="3.40.50.300:FF:000385">
    <property type="entry name" value="Structural maintenance of chromosomes 2"/>
    <property type="match status" value="1"/>
</dbReference>
<accession>A0AAV8UKK9</accession>
<keyword evidence="10" id="KW-0131">Cell cycle</keyword>
<dbReference type="Gene3D" id="3.30.70.1620">
    <property type="match status" value="1"/>
</dbReference>
<feature type="coiled-coil region" evidence="12">
    <location>
        <begin position="345"/>
        <end position="379"/>
    </location>
</feature>
<dbReference type="SUPFAM" id="SSF52540">
    <property type="entry name" value="P-loop containing nucleoside triphosphate hydrolases"/>
    <property type="match status" value="1"/>
</dbReference>
<comment type="similarity">
    <text evidence="2">Belongs to the SMC family. SMC2 subfamily.</text>
</comment>
<name>A0AAV8UKK9_9RHOD</name>
<dbReference type="GO" id="GO:0030261">
    <property type="term" value="P:chromosome condensation"/>
    <property type="evidence" value="ECO:0007669"/>
    <property type="project" value="UniProtKB-KW"/>
</dbReference>
<feature type="coiled-coil region" evidence="12">
    <location>
        <begin position="986"/>
        <end position="1034"/>
    </location>
</feature>
<evidence type="ECO:0000256" key="7">
    <source>
        <dbReference type="ARBA" id="ARBA00023054"/>
    </source>
</evidence>
<comment type="caution">
    <text evidence="15">The sequence shown here is derived from an EMBL/GenBank/DDBJ whole genome shotgun (WGS) entry which is preliminary data.</text>
</comment>
<keyword evidence="4" id="KW-0547">Nucleotide-binding</keyword>
<evidence type="ECO:0000256" key="11">
    <source>
        <dbReference type="PIRNR" id="PIRNR005719"/>
    </source>
</evidence>
<dbReference type="InterPro" id="IPR003395">
    <property type="entry name" value="RecF/RecN/SMC_N"/>
</dbReference>
<evidence type="ECO:0000256" key="9">
    <source>
        <dbReference type="ARBA" id="ARBA00023242"/>
    </source>
</evidence>
<evidence type="ECO:0000256" key="8">
    <source>
        <dbReference type="ARBA" id="ARBA00023067"/>
    </source>
</evidence>
<dbReference type="GO" id="GO:0005694">
    <property type="term" value="C:chromosome"/>
    <property type="evidence" value="ECO:0007669"/>
    <property type="project" value="InterPro"/>
</dbReference>
<dbReference type="AlphaFoldDB" id="A0AAV8UKK9"/>
<dbReference type="GO" id="GO:0016887">
    <property type="term" value="F:ATP hydrolysis activity"/>
    <property type="evidence" value="ECO:0007669"/>
    <property type="project" value="InterPro"/>
</dbReference>
<sequence length="1205" mass="135269">MYIEEVIVDGFKSYASRTVISGFDPSFNAITGLNGSGKSNILDSICFVLGISNLSQVRVGNLQELVYKGGQAGISKATVSIIFNNNDRSNSPAGYEDCDKVTVTRQIVIGGRNKYLINGHVAQPGRVQNLFHSVQLNVNNPHFLIMQGRITKVISMKPPEVLAMIEEAAGTRMYELKKETALKTIEKKQRKVEEIEQVLASEITPMLDGLRKDRASYMKWCSNNTKIERLSRFTIAYDYSSAYTKVSDYEEQHQSLLEAVESTLNRKDDIESKAKQVSDELENAQRIREAQMSKNYRKLSQEVENMSKTLVKKSSAFHNQRDSLEAEKSNLNGLKAQVSADRLEMEKNESEYKEIQSEISRLELDVQKSTKEEANAQRALLTGSGGGNGSSDGAMGSSVVDQIQAAKKGILSAETEIETLKMRASHVQGEYKAKAASLKKDQVAVDKMRQEQFRSEKAVQQVKLKLHELDYSVELAERLDSQKEVDAASLRKVQDEYDELSARLSSFEFKYSNPTSYFDKNSVKGTVATLLTVRNPIHSTAIEIAAGGRLYQVVVDSDRTGKALLEKGKLQRRVTIIPLNKINASTASDEQMRSAQRVDPNVKLALSLVGHDDDVEAAIKYVFGRTMVCEDMDTAKRVTFDPKVRCRTVTLNGDIFDPAGTLSGGGSLRSSGPSVLDQLSDLNNLRSQLNNLQKSLRKVNSEMKELDKKRQRHEQLRSELELRSHEATLIEKKLGSSSVGRLLKEVSELEKQVKEEIPQALETAKKQKADFQGRAAELEKSMGDVVEARNKAMKDAEKSLQETKDRLKNATSKLRESKGASEGRQVRIKTLREEISGLEEQVVAQECLVSKSQTDVEAAEAELNEVRREYEHLKLVLDKEVEKLAENDSTIGALKTTEAKLAREAEEVGLEHKRLEHKQKSLLHEQKNQEQMLESLEKAHPWILNERDHFGEEGGEYDFSISDPREAKKQQQAIATEQQNLHKRINKKVMAMFEKAEQEYQDLTSKRRIIETDKRKMESVIAELDEKKEEALQETWKKVNRDFASIFSTLLPGATAKLEPQEGCTVMDGLEIRVGFGSVWKDSLSELSGGQRSLIALSLVLAMLQFKPAPMYILDEVDAALDLSHTQNIGNILKTHFSHSQFIVVSLKEGMFNNANVIFRTKFVDGVSTVIRTVNRPLKSIENSNQEQPSKRRARAIPRVGKENV</sequence>
<dbReference type="InterPro" id="IPR024704">
    <property type="entry name" value="SMC"/>
</dbReference>
<dbReference type="FunFam" id="3.40.50.300:FF:000278">
    <property type="entry name" value="Structural maintenance of chromosomes 2"/>
    <property type="match status" value="1"/>
</dbReference>
<keyword evidence="16" id="KW-1185">Reference proteome</keyword>
<keyword evidence="6" id="KW-0067">ATP-binding</keyword>
<dbReference type="InterPro" id="IPR027417">
    <property type="entry name" value="P-loop_NTPase"/>
</dbReference>
<dbReference type="InterPro" id="IPR036277">
    <property type="entry name" value="SMC_hinge_sf"/>
</dbReference>
<feature type="coiled-coil region" evidence="12">
    <location>
        <begin position="675"/>
        <end position="726"/>
    </location>
</feature>
<dbReference type="InterPro" id="IPR010935">
    <property type="entry name" value="SMC_hinge"/>
</dbReference>
<gene>
    <name evidence="15" type="ORF">NDN08_006395</name>
</gene>
<dbReference type="GO" id="GO:0005634">
    <property type="term" value="C:nucleus"/>
    <property type="evidence" value="ECO:0007669"/>
    <property type="project" value="UniProtKB-SubCell"/>
</dbReference>
<dbReference type="SMART" id="SM00968">
    <property type="entry name" value="SMC_hinge"/>
    <property type="match status" value="1"/>
</dbReference>
<comment type="subcellular location">
    <subcellularLocation>
        <location evidence="1 11">Nucleus</location>
    </subcellularLocation>
</comment>
<dbReference type="Gene3D" id="3.40.50.300">
    <property type="entry name" value="P-loop containing nucleotide triphosphate hydrolases"/>
    <property type="match status" value="2"/>
</dbReference>
<dbReference type="SUPFAM" id="SSF75553">
    <property type="entry name" value="Smc hinge domain"/>
    <property type="match status" value="1"/>
</dbReference>
<keyword evidence="9 11" id="KW-0539">Nucleus</keyword>
<dbReference type="CDD" id="cd03273">
    <property type="entry name" value="ABC_SMC2_euk"/>
    <property type="match status" value="1"/>
</dbReference>
<feature type="domain" description="SMC hinge" evidence="14">
    <location>
        <begin position="521"/>
        <end position="639"/>
    </location>
</feature>
<dbReference type="PANTHER" id="PTHR43977">
    <property type="entry name" value="STRUCTURAL MAINTENANCE OF CHROMOSOMES PROTEIN 3"/>
    <property type="match status" value="1"/>
</dbReference>
<dbReference type="Proteomes" id="UP001157974">
    <property type="component" value="Unassembled WGS sequence"/>
</dbReference>
<evidence type="ECO:0000256" key="5">
    <source>
        <dbReference type="ARBA" id="ARBA00022776"/>
    </source>
</evidence>
<organism evidence="15 16">
    <name type="scientific">Rhodosorus marinus</name>
    <dbReference type="NCBI Taxonomy" id="101924"/>
    <lineage>
        <taxon>Eukaryota</taxon>
        <taxon>Rhodophyta</taxon>
        <taxon>Stylonematophyceae</taxon>
        <taxon>Stylonematales</taxon>
        <taxon>Stylonemataceae</taxon>
        <taxon>Rhodosorus</taxon>
    </lineage>
</organism>
<keyword evidence="7 12" id="KW-0175">Coiled coil</keyword>
<protein>
    <recommendedName>
        <fullName evidence="11">Structural maintenance of chromosomes protein</fullName>
    </recommendedName>
</protein>
<feature type="region of interest" description="Disordered" evidence="13">
    <location>
        <begin position="1182"/>
        <end position="1205"/>
    </location>
</feature>
<dbReference type="GO" id="GO:0051301">
    <property type="term" value="P:cell division"/>
    <property type="evidence" value="ECO:0007669"/>
    <property type="project" value="UniProtKB-KW"/>
</dbReference>
<feature type="region of interest" description="Disordered" evidence="13">
    <location>
        <begin position="796"/>
        <end position="823"/>
    </location>
</feature>
<dbReference type="EMBL" id="JAMWBK010000008">
    <property type="protein sequence ID" value="KAJ8903080.1"/>
    <property type="molecule type" value="Genomic_DNA"/>
</dbReference>
<keyword evidence="3" id="KW-0132">Cell division</keyword>
<reference evidence="15 16" key="1">
    <citation type="journal article" date="2023" name="Nat. Commun.">
        <title>Origin of minicircular mitochondrial genomes in red algae.</title>
        <authorList>
            <person name="Lee Y."/>
            <person name="Cho C.H."/>
            <person name="Lee Y.M."/>
            <person name="Park S.I."/>
            <person name="Yang J.H."/>
            <person name="West J.A."/>
            <person name="Bhattacharya D."/>
            <person name="Yoon H.S."/>
        </authorList>
    </citation>
    <scope>NUCLEOTIDE SEQUENCE [LARGE SCALE GENOMIC DNA]</scope>
    <source>
        <strain evidence="15 16">CCMP1338</strain>
        <tissue evidence="15">Whole cell</tissue>
    </source>
</reference>
<keyword evidence="8" id="KW-0226">DNA condensation</keyword>
<evidence type="ECO:0000313" key="16">
    <source>
        <dbReference type="Proteomes" id="UP001157974"/>
    </source>
</evidence>
<evidence type="ECO:0000256" key="6">
    <source>
        <dbReference type="ARBA" id="ARBA00022840"/>
    </source>
</evidence>
<dbReference type="Pfam" id="PF06470">
    <property type="entry name" value="SMC_hinge"/>
    <property type="match status" value="1"/>
</dbReference>
<evidence type="ECO:0000256" key="2">
    <source>
        <dbReference type="ARBA" id="ARBA00005231"/>
    </source>
</evidence>
<evidence type="ECO:0000256" key="10">
    <source>
        <dbReference type="ARBA" id="ARBA00023306"/>
    </source>
</evidence>
<keyword evidence="5" id="KW-0498">Mitosis</keyword>
<feature type="coiled-coil region" evidence="12">
    <location>
        <begin position="246"/>
        <end position="309"/>
    </location>
</feature>
<proteinExistence type="inferred from homology"/>
<dbReference type="Pfam" id="PF02463">
    <property type="entry name" value="SMC_N"/>
    <property type="match status" value="1"/>
</dbReference>
<evidence type="ECO:0000256" key="13">
    <source>
        <dbReference type="SAM" id="MobiDB-lite"/>
    </source>
</evidence>
<dbReference type="PIRSF" id="PIRSF005719">
    <property type="entry name" value="SMC"/>
    <property type="match status" value="1"/>
</dbReference>
<dbReference type="Gene3D" id="1.10.287.1490">
    <property type="match status" value="1"/>
</dbReference>
<dbReference type="InterPro" id="IPR027120">
    <property type="entry name" value="Smc2_ABC"/>
</dbReference>
<evidence type="ECO:0000313" key="15">
    <source>
        <dbReference type="EMBL" id="KAJ8903080.1"/>
    </source>
</evidence>
<dbReference type="GO" id="GO:0005524">
    <property type="term" value="F:ATP binding"/>
    <property type="evidence" value="ECO:0007669"/>
    <property type="project" value="UniProtKB-KW"/>
</dbReference>